<dbReference type="EMBL" id="CAJVPL010000684">
    <property type="protein sequence ID" value="CAG8521048.1"/>
    <property type="molecule type" value="Genomic_DNA"/>
</dbReference>
<evidence type="ECO:0000256" key="4">
    <source>
        <dbReference type="ARBA" id="ARBA00023242"/>
    </source>
</evidence>
<keyword evidence="7" id="KW-1185">Reference proteome</keyword>
<evidence type="ECO:0000256" key="3">
    <source>
        <dbReference type="ARBA" id="ARBA00023163"/>
    </source>
</evidence>
<comment type="subcellular location">
    <subcellularLocation>
        <location evidence="1">Nucleus</location>
    </subcellularLocation>
</comment>
<dbReference type="SMART" id="SM01371">
    <property type="entry name" value="TFIIA"/>
    <property type="match status" value="1"/>
</dbReference>
<protein>
    <submittedName>
        <fullName evidence="6">4013_t:CDS:1</fullName>
    </submittedName>
</protein>
<proteinExistence type="inferred from homology"/>
<feature type="compositionally biased region" description="Low complexity" evidence="5">
    <location>
        <begin position="228"/>
        <end position="247"/>
    </location>
</feature>
<dbReference type="OrthoDB" id="6275927at2759"/>
<comment type="similarity">
    <text evidence="2">Belongs to the TFIIA subunit 1 family.</text>
</comment>
<accession>A0A9N9FAR0</accession>
<dbReference type="Gene3D" id="1.10.287.100">
    <property type="match status" value="1"/>
</dbReference>
<dbReference type="Gene3D" id="2.30.18.10">
    <property type="entry name" value="Transcription factor IIA (TFIIA), beta-barrel domain"/>
    <property type="match status" value="1"/>
</dbReference>
<dbReference type="InterPro" id="IPR009088">
    <property type="entry name" value="TFIIA_b-brl"/>
</dbReference>
<keyword evidence="4" id="KW-0539">Nucleus</keyword>
<dbReference type="SUPFAM" id="SSF50784">
    <property type="entry name" value="Transcription factor IIA (TFIIA), beta-barrel domain"/>
    <property type="match status" value="1"/>
</dbReference>
<feature type="region of interest" description="Disordered" evidence="5">
    <location>
        <begin position="189"/>
        <end position="248"/>
    </location>
</feature>
<evidence type="ECO:0000313" key="6">
    <source>
        <dbReference type="EMBL" id="CAG8521048.1"/>
    </source>
</evidence>
<evidence type="ECO:0000256" key="1">
    <source>
        <dbReference type="ARBA" id="ARBA00004123"/>
    </source>
</evidence>
<dbReference type="PANTHER" id="PTHR12694">
    <property type="entry name" value="TRANSCRIPTION INITIATION FACTOR IIA SUBUNIT 1"/>
    <property type="match status" value="1"/>
</dbReference>
<dbReference type="Proteomes" id="UP000789831">
    <property type="component" value="Unassembled WGS sequence"/>
</dbReference>
<organism evidence="6 7">
    <name type="scientific">Ambispora gerdemannii</name>
    <dbReference type="NCBI Taxonomy" id="144530"/>
    <lineage>
        <taxon>Eukaryota</taxon>
        <taxon>Fungi</taxon>
        <taxon>Fungi incertae sedis</taxon>
        <taxon>Mucoromycota</taxon>
        <taxon>Glomeromycotina</taxon>
        <taxon>Glomeromycetes</taxon>
        <taxon>Archaeosporales</taxon>
        <taxon>Ambisporaceae</taxon>
        <taxon>Ambispora</taxon>
    </lineage>
</organism>
<evidence type="ECO:0000256" key="2">
    <source>
        <dbReference type="ARBA" id="ARBA00010059"/>
    </source>
</evidence>
<name>A0A9N9FAR0_9GLOM</name>
<evidence type="ECO:0000313" key="7">
    <source>
        <dbReference type="Proteomes" id="UP000789831"/>
    </source>
</evidence>
<dbReference type="AlphaFoldDB" id="A0A9N9FAR0"/>
<dbReference type="Pfam" id="PF03153">
    <property type="entry name" value="TFIIA"/>
    <property type="match status" value="2"/>
</dbReference>
<reference evidence="6" key="1">
    <citation type="submission" date="2021-06" db="EMBL/GenBank/DDBJ databases">
        <authorList>
            <person name="Kallberg Y."/>
            <person name="Tangrot J."/>
            <person name="Rosling A."/>
        </authorList>
    </citation>
    <scope>NUCLEOTIDE SEQUENCE</scope>
    <source>
        <strain evidence="6">MT106</strain>
    </source>
</reference>
<dbReference type="CDD" id="cd07976">
    <property type="entry name" value="TFIIA_alpha_beta_like"/>
    <property type="match status" value="1"/>
</dbReference>
<dbReference type="InterPro" id="IPR004855">
    <property type="entry name" value="TFIIA_asu/bsu"/>
</dbReference>
<dbReference type="SUPFAM" id="SSF47396">
    <property type="entry name" value="Transcription factor IIA (TFIIA), alpha-helical domain"/>
    <property type="match status" value="1"/>
</dbReference>
<dbReference type="PANTHER" id="PTHR12694:SF8">
    <property type="entry name" value="TRANSCRIPTION INITIATION FACTOR IIA SUBUNIT 1"/>
    <property type="match status" value="1"/>
</dbReference>
<feature type="compositionally biased region" description="Basic and acidic residues" evidence="5">
    <location>
        <begin position="189"/>
        <end position="203"/>
    </location>
</feature>
<keyword evidence="3" id="KW-0804">Transcription</keyword>
<evidence type="ECO:0000256" key="5">
    <source>
        <dbReference type="SAM" id="MobiDB-lite"/>
    </source>
</evidence>
<comment type="caution">
    <text evidence="6">The sequence shown here is derived from an EMBL/GenBank/DDBJ whole genome shotgun (WGS) entry which is preliminary data.</text>
</comment>
<gene>
    <name evidence="6" type="ORF">AGERDE_LOCUS5239</name>
</gene>
<dbReference type="GO" id="GO:0006367">
    <property type="term" value="P:transcription initiation at RNA polymerase II promoter"/>
    <property type="evidence" value="ECO:0007669"/>
    <property type="project" value="InterPro"/>
</dbReference>
<sequence>MSNTAVSAVYNEVIKDVIENVKKDFEEMGVDESILEELRRVCVLVYFQPGVLYWNTRSCDNFCPYTADSSSDTNPAYNGVHKIQKNSADYEIAANLATLAGGQMMNSDGGNGRGKPYPYLISSPNNSNNINNGHHYVSTTITDTTAALGMSNASQTVTTVDQKMFMEQKVHIDKKIHYQQQEETYVRQAAEEERKKQEKERQSRQIAPRGAAPLNYPMNNHMTPAHLTVQQQQQSTPPIPTATTTTTHALPVDQSVEPAAKKRKVFRDDDLINSDLDDTDEEEVDADGEETSNIILCLYDKVTRTKNKWKCQLKDGIMSVDGKDYLFHKGNGDFEF</sequence>
<dbReference type="GO" id="GO:0005672">
    <property type="term" value="C:transcription factor TFIIA complex"/>
    <property type="evidence" value="ECO:0007669"/>
    <property type="project" value="InterPro"/>
</dbReference>